<keyword evidence="6 8" id="KW-0009">Actin-binding</keyword>
<dbReference type="PROSITE" id="PS50294">
    <property type="entry name" value="WD_REPEATS_REGION"/>
    <property type="match status" value="1"/>
</dbReference>
<evidence type="ECO:0000256" key="9">
    <source>
        <dbReference type="PROSITE-ProRule" id="PRU00221"/>
    </source>
</evidence>
<keyword evidence="7 8" id="KW-0206">Cytoskeleton</keyword>
<dbReference type="PIRSF" id="PIRSF038093">
    <property type="entry name" value="ARP2/3_su1"/>
    <property type="match status" value="1"/>
</dbReference>
<comment type="function">
    <text evidence="8">Functions as component of the Arp2/3 complex which is involved in regulation of actin polymerization and together with an activating nucleation-promoting factor (NPF) mediates the formation of branched actin networks.</text>
</comment>
<evidence type="ECO:0000256" key="6">
    <source>
        <dbReference type="ARBA" id="ARBA00023203"/>
    </source>
</evidence>
<dbReference type="GO" id="GO:0051015">
    <property type="term" value="F:actin filament binding"/>
    <property type="evidence" value="ECO:0007669"/>
    <property type="project" value="TreeGrafter"/>
</dbReference>
<evidence type="ECO:0000256" key="7">
    <source>
        <dbReference type="ARBA" id="ARBA00023212"/>
    </source>
</evidence>
<comment type="subcellular location">
    <subcellularLocation>
        <location evidence="1">Cytoplasm</location>
        <location evidence="1">Cytoskeleton</location>
    </subcellularLocation>
</comment>
<keyword evidence="3 8" id="KW-0963">Cytoplasm</keyword>
<dbReference type="GO" id="GO:0034314">
    <property type="term" value="P:Arp2/3 complex-mediated actin nucleation"/>
    <property type="evidence" value="ECO:0007669"/>
    <property type="project" value="UniProtKB-UniRule"/>
</dbReference>
<dbReference type="Gene3D" id="2.130.10.10">
    <property type="entry name" value="YVTN repeat-like/Quinoprotein amine dehydrogenase"/>
    <property type="match status" value="1"/>
</dbReference>
<dbReference type="Proteomes" id="UP000076502">
    <property type="component" value="Unassembled WGS sequence"/>
</dbReference>
<dbReference type="SMART" id="SM00320">
    <property type="entry name" value="WD40"/>
    <property type="match status" value="5"/>
</dbReference>
<evidence type="ECO:0000256" key="1">
    <source>
        <dbReference type="ARBA" id="ARBA00004245"/>
    </source>
</evidence>
<evidence type="ECO:0000256" key="3">
    <source>
        <dbReference type="ARBA" id="ARBA00022490"/>
    </source>
</evidence>
<evidence type="ECO:0000256" key="2">
    <source>
        <dbReference type="ARBA" id="ARBA00006260"/>
    </source>
</evidence>
<keyword evidence="4 9" id="KW-0853">WD repeat</keyword>
<dbReference type="PANTHER" id="PTHR10709:SF2">
    <property type="entry name" value="ACTIN-RELATED PROTEIN 2_3 COMPLEX SUBUNIT"/>
    <property type="match status" value="1"/>
</dbReference>
<dbReference type="STRING" id="178035.A0A154P8S0"/>
<dbReference type="AlphaFoldDB" id="A0A154P8S0"/>
<organism evidence="10 11">
    <name type="scientific">Dufourea novaeangliae</name>
    <name type="common">Sweat bee</name>
    <dbReference type="NCBI Taxonomy" id="178035"/>
    <lineage>
        <taxon>Eukaryota</taxon>
        <taxon>Metazoa</taxon>
        <taxon>Ecdysozoa</taxon>
        <taxon>Arthropoda</taxon>
        <taxon>Hexapoda</taxon>
        <taxon>Insecta</taxon>
        <taxon>Pterygota</taxon>
        <taxon>Neoptera</taxon>
        <taxon>Endopterygota</taxon>
        <taxon>Hymenoptera</taxon>
        <taxon>Apocrita</taxon>
        <taxon>Aculeata</taxon>
        <taxon>Apoidea</taxon>
        <taxon>Anthophila</taxon>
        <taxon>Halictidae</taxon>
        <taxon>Rophitinae</taxon>
        <taxon>Dufourea</taxon>
    </lineage>
</organism>
<dbReference type="InterPro" id="IPR001680">
    <property type="entry name" value="WD40_rpt"/>
</dbReference>
<gene>
    <name evidence="10" type="ORF">WN55_09144</name>
</gene>
<evidence type="ECO:0000313" key="11">
    <source>
        <dbReference type="Proteomes" id="UP000076502"/>
    </source>
</evidence>
<dbReference type="InterPro" id="IPR036322">
    <property type="entry name" value="WD40_repeat_dom_sf"/>
</dbReference>
<sequence>MTEVHNLSVDAISCHAWNKNRKEVVICPNNNEIQVHKHTSSGWKLLQNLQEHDMHVMGIDWAPNTNRIVSCSADKNAYVWTQEEDGKWNPAWVLLRINRAATCVKWSPLENKFAVGSGGRVIAVCYFVSENNWWQCKHIKRPLRSTVTTVDWHPDNKVLVAGSTDFKVRVFSAFISDIEDAPGSSPWGQSNSLGTLLAEFQNTPNGGGWIHTVAFSPCGNKICWVAHNSSICIADATKGNAVIRLYTEHLPFLSCVWMGSNSIVAAGHSCMPMLYSIDDNGQLYFVSKLDNTQRKEAAGLSAMRKFQSLDRQARTDTNDNALDSIHQNTINCVRRVSDNEFSTSGLDGQLVVWDLKLLENSIAGLKIA</sequence>
<dbReference type="EMBL" id="KQ434846">
    <property type="protein sequence ID" value="KZC08241.1"/>
    <property type="molecule type" value="Genomic_DNA"/>
</dbReference>
<accession>A0A154P8S0</accession>
<dbReference type="SUPFAM" id="SSF50978">
    <property type="entry name" value="WD40 repeat-like"/>
    <property type="match status" value="1"/>
</dbReference>
<evidence type="ECO:0000256" key="5">
    <source>
        <dbReference type="ARBA" id="ARBA00022737"/>
    </source>
</evidence>
<reference evidence="10 11" key="1">
    <citation type="submission" date="2015-07" db="EMBL/GenBank/DDBJ databases">
        <title>The genome of Dufourea novaeangliae.</title>
        <authorList>
            <person name="Pan H."/>
            <person name="Kapheim K."/>
        </authorList>
    </citation>
    <scope>NUCLEOTIDE SEQUENCE [LARGE SCALE GENOMIC DNA]</scope>
    <source>
        <strain evidence="10">0120121106</strain>
        <tissue evidence="10">Whole body</tissue>
    </source>
</reference>
<protein>
    <recommendedName>
        <fullName evidence="8">Actin-related protein 2/3 complex subunit</fullName>
    </recommendedName>
</protein>
<proteinExistence type="inferred from homology"/>
<dbReference type="InterPro" id="IPR017383">
    <property type="entry name" value="ARPC1"/>
</dbReference>
<dbReference type="InterPro" id="IPR015943">
    <property type="entry name" value="WD40/YVTN_repeat-like_dom_sf"/>
</dbReference>
<dbReference type="PROSITE" id="PS50082">
    <property type="entry name" value="WD_REPEATS_2"/>
    <property type="match status" value="1"/>
</dbReference>
<feature type="repeat" description="WD" evidence="9">
    <location>
        <begin position="49"/>
        <end position="80"/>
    </location>
</feature>
<name>A0A154P8S0_DUFNO</name>
<keyword evidence="5" id="KW-0677">Repeat</keyword>
<keyword evidence="11" id="KW-1185">Reference proteome</keyword>
<dbReference type="OrthoDB" id="406844at2759"/>
<dbReference type="PANTHER" id="PTHR10709">
    <property type="entry name" value="ACTIN-RELATED PROTEIN 2/3 COMPLEX SUBUNIT 1"/>
    <property type="match status" value="1"/>
</dbReference>
<dbReference type="Pfam" id="PF00400">
    <property type="entry name" value="WD40"/>
    <property type="match status" value="3"/>
</dbReference>
<evidence type="ECO:0000256" key="4">
    <source>
        <dbReference type="ARBA" id="ARBA00022574"/>
    </source>
</evidence>
<dbReference type="OMA" id="YVWEPSP"/>
<evidence type="ECO:0000256" key="8">
    <source>
        <dbReference type="PIRNR" id="PIRNR038093"/>
    </source>
</evidence>
<evidence type="ECO:0000313" key="10">
    <source>
        <dbReference type="EMBL" id="KZC08241.1"/>
    </source>
</evidence>
<comment type="similarity">
    <text evidence="2 8">Belongs to the WD repeat ARPC1 family.</text>
</comment>
<dbReference type="GO" id="GO:0005885">
    <property type="term" value="C:Arp2/3 protein complex"/>
    <property type="evidence" value="ECO:0007669"/>
    <property type="project" value="UniProtKB-UniRule"/>
</dbReference>